<organism evidence="4 5">
    <name type="scientific">Hippea maritima (strain ATCC 700847 / DSM 10411 / MH2)</name>
    <dbReference type="NCBI Taxonomy" id="760142"/>
    <lineage>
        <taxon>Bacteria</taxon>
        <taxon>Pseudomonadati</taxon>
        <taxon>Campylobacterota</taxon>
        <taxon>Desulfurellia</taxon>
        <taxon>Desulfurellales</taxon>
        <taxon>Hippeaceae</taxon>
        <taxon>Hippea</taxon>
    </lineage>
</organism>
<evidence type="ECO:0000313" key="5">
    <source>
        <dbReference type="Proteomes" id="UP000008139"/>
    </source>
</evidence>
<dbReference type="Gene3D" id="1.10.150.20">
    <property type="entry name" value="5' to 3' exonuclease, C-terminal subdomain"/>
    <property type="match status" value="1"/>
</dbReference>
<feature type="domain" description="Helix-hairpin-helix DNA-binding motif class 1" evidence="3">
    <location>
        <begin position="158"/>
        <end position="172"/>
    </location>
</feature>
<dbReference type="HOGENOM" id="CLU_435316_0_0_7"/>
<reference evidence="5" key="2">
    <citation type="submission" date="2011-03" db="EMBL/GenBank/DDBJ databases">
        <title>The complete genome of Hippea maritima DSM 10411.</title>
        <authorList>
            <consortium name="US DOE Joint Genome Institute (JGI-PGF)"/>
            <person name="Lucas S."/>
            <person name="Copeland A."/>
            <person name="Lapidus A."/>
            <person name="Bruce D."/>
            <person name="Goodwin L."/>
            <person name="Pitluck S."/>
            <person name="Peters L."/>
            <person name="Kyrpides N."/>
            <person name="Mavromatis K."/>
            <person name="Pagani I."/>
            <person name="Ivanova N."/>
            <person name="Mikhailova N."/>
            <person name="Lu M."/>
            <person name="Detter J.C."/>
            <person name="Tapia R."/>
            <person name="Han C."/>
            <person name="Land M."/>
            <person name="Hauser L."/>
            <person name="Markowitz V."/>
            <person name="Cheng J.-F."/>
            <person name="Hugenholtz P."/>
            <person name="Woyke T."/>
            <person name="Wu D."/>
            <person name="Spring S."/>
            <person name="Schroeder M."/>
            <person name="Brambilla E."/>
            <person name="Klenk H.-P."/>
            <person name="Eisen J.A."/>
        </authorList>
    </citation>
    <scope>NUCLEOTIDE SEQUENCE [LARGE SCALE GENOMIC DNA]</scope>
    <source>
        <strain evidence="5">ATCC 700847 / DSM 10411 / MH2</strain>
    </source>
</reference>
<dbReference type="SUPFAM" id="SSF47781">
    <property type="entry name" value="RuvA domain 2-like"/>
    <property type="match status" value="1"/>
</dbReference>
<dbReference type="Pfam" id="PF23139">
    <property type="entry name" value="OB_YrrC"/>
    <property type="match status" value="1"/>
</dbReference>
<dbReference type="Proteomes" id="UP000008139">
    <property type="component" value="Chromosome"/>
</dbReference>
<dbReference type="OrthoDB" id="9763659at2"/>
<evidence type="ECO:0000259" key="3">
    <source>
        <dbReference type="SMART" id="SM00278"/>
    </source>
</evidence>
<feature type="domain" description="Helix-hairpin-helix DNA-binding motif class 1" evidence="3">
    <location>
        <begin position="187"/>
        <end position="206"/>
    </location>
</feature>
<dbReference type="GO" id="GO:0003677">
    <property type="term" value="F:DNA binding"/>
    <property type="evidence" value="ECO:0007669"/>
    <property type="project" value="InterPro"/>
</dbReference>
<dbReference type="CDD" id="cd17933">
    <property type="entry name" value="DEXSc_RecD-like"/>
    <property type="match status" value="1"/>
</dbReference>
<dbReference type="Pfam" id="PF13604">
    <property type="entry name" value="AAA_30"/>
    <property type="match status" value="1"/>
</dbReference>
<dbReference type="Gene3D" id="3.40.50.300">
    <property type="entry name" value="P-loop containing nucleotide triphosphate hydrolases"/>
    <property type="match status" value="1"/>
</dbReference>
<dbReference type="InParanoid" id="F2LV44"/>
<dbReference type="eggNOG" id="COG0507">
    <property type="taxonomic scope" value="Bacteria"/>
</dbReference>
<proteinExistence type="predicted"/>
<dbReference type="GO" id="GO:0006281">
    <property type="term" value="P:DNA repair"/>
    <property type="evidence" value="ECO:0007669"/>
    <property type="project" value="InterPro"/>
</dbReference>
<dbReference type="STRING" id="760142.Hipma_0658"/>
<feature type="domain" description="Helix-hairpin-helix DNA-binding motif class 1" evidence="3">
    <location>
        <begin position="256"/>
        <end position="275"/>
    </location>
</feature>
<dbReference type="InterPro" id="IPR003583">
    <property type="entry name" value="Hlx-hairpin-Hlx_DNA-bd_motif"/>
</dbReference>
<dbReference type="Pfam" id="PF14520">
    <property type="entry name" value="HHH_5"/>
    <property type="match status" value="1"/>
</dbReference>
<sequence>MSGKKERLQYKDYFRHNAKIIRWCTLEHCKFRAEERNRAIRFIYIRGMGINPQRYSKAKKNCVRKMQTKSIKGTIASVIYLNDDNAFSILSVETKQGKIKAKGVFPDLKSIGKEKAKELECELVGSWKKDLRWGYEFVFSNGRILNSDGLFFFLTKIVKGIGEKLARELINHYGEQQLTYILDNEPDTLTEFKGIKEKKLAKILESWNKYRQLKQLSEFFTRYGVNATGNLILRIYNTFKDRTDFDLMLELSRNPYILTEVRGIGFKTADKIALQMGVAEDSPERVSALLDYILASESSDNGHTFLTYNQIYEKASEYIYKEDDNKGIEDIKPIIDTVIRSNEEKYYYDTKKVAFKGHRVKEDYIETEMRKRLSRRFFAVLSEQEAEEFIRKQEQRLGFRFSDEQKKAIKTITTTGTNTFILCGYAGTGKSTISKVILDFYSQFIPKEKITCCAFTGMASKRIREVTGYKSSTIHSLLKYKGDSFEYNQNNPLPYDVILLDEASMVNLDIFYHLLRAVKRDAVFIMVGDDAQLPPIGAGNVFNDLLHKDWIPKVKLTKIYRQSSDSVITYFASYIRQGRVPQGYIGRYRDWYFKEMEIKNYFQLKKTLSNKELAELRESYLYPFSLAV</sequence>
<dbReference type="Pfam" id="PF14490">
    <property type="entry name" value="HHH_RecD2"/>
    <property type="match status" value="1"/>
</dbReference>
<dbReference type="InterPro" id="IPR055446">
    <property type="entry name" value="RecD2_N_OB"/>
</dbReference>
<dbReference type="EMBL" id="CP002606">
    <property type="protein sequence ID" value="AEA33628.1"/>
    <property type="molecule type" value="Genomic_DNA"/>
</dbReference>
<dbReference type="GO" id="GO:0005524">
    <property type="term" value="F:ATP binding"/>
    <property type="evidence" value="ECO:0007669"/>
    <property type="project" value="UniProtKB-KW"/>
</dbReference>
<reference evidence="4 5" key="1">
    <citation type="journal article" date="2011" name="Stand. Genomic Sci.">
        <title>Complete genome sequence of the thermophilic sulfur-reducer Hippea maritima type strain (MH(2)).</title>
        <authorList>
            <person name="Huntemann M."/>
            <person name="Lu M."/>
            <person name="Nolan M."/>
            <person name="Lapidus A."/>
            <person name="Lucas S."/>
            <person name="Hammon N."/>
            <person name="Deshpande S."/>
            <person name="Cheng J.F."/>
            <person name="Tapia R."/>
            <person name="Han C."/>
            <person name="Goodwin L."/>
            <person name="Pitluck S."/>
            <person name="Liolios K."/>
            <person name="Pagani I."/>
            <person name="Ivanova N."/>
            <person name="Ovchinikova G."/>
            <person name="Pati A."/>
            <person name="Chen A."/>
            <person name="Palaniappan K."/>
            <person name="Land M."/>
            <person name="Hauser L."/>
            <person name="Jeffries C.D."/>
            <person name="Detter J.C."/>
            <person name="Brambilla E.M."/>
            <person name="Rohde M."/>
            <person name="Spring S."/>
            <person name="Goker M."/>
            <person name="Woyke T."/>
            <person name="Bristow J."/>
            <person name="Eisen J.A."/>
            <person name="Markowitz V."/>
            <person name="Hugenholtz P."/>
            <person name="Kyrpides N.C."/>
            <person name="Klenk H.P."/>
            <person name="Mavromatis K."/>
        </authorList>
    </citation>
    <scope>NUCLEOTIDE SEQUENCE [LARGE SCALE GENOMIC DNA]</scope>
    <source>
        <strain evidence="5">ATCC 700847 / DSM 10411 / MH2</strain>
    </source>
</reference>
<evidence type="ECO:0000256" key="2">
    <source>
        <dbReference type="ARBA" id="ARBA00022840"/>
    </source>
</evidence>
<dbReference type="SUPFAM" id="SSF52540">
    <property type="entry name" value="P-loop containing nucleoside triphosphate hydrolases"/>
    <property type="match status" value="1"/>
</dbReference>
<dbReference type="RefSeq" id="WP_013681669.1">
    <property type="nucleotide sequence ID" value="NC_015318.1"/>
</dbReference>
<evidence type="ECO:0000256" key="1">
    <source>
        <dbReference type="ARBA" id="ARBA00022741"/>
    </source>
</evidence>
<keyword evidence="5" id="KW-1185">Reference proteome</keyword>
<name>F2LV44_HIPMA</name>
<dbReference type="PANTHER" id="PTHR43788">
    <property type="entry name" value="DNA2/NAM7 HELICASE FAMILY MEMBER"/>
    <property type="match status" value="1"/>
</dbReference>
<dbReference type="GO" id="GO:0017116">
    <property type="term" value="F:single-stranded DNA helicase activity"/>
    <property type="evidence" value="ECO:0007669"/>
    <property type="project" value="TreeGrafter"/>
</dbReference>
<accession>F2LV44</accession>
<dbReference type="SMART" id="SM00278">
    <property type="entry name" value="HhH1"/>
    <property type="match status" value="3"/>
</dbReference>
<evidence type="ECO:0000313" key="4">
    <source>
        <dbReference type="EMBL" id="AEA33628.1"/>
    </source>
</evidence>
<keyword evidence="1" id="KW-0547">Nucleotide-binding</keyword>
<dbReference type="GO" id="GO:0009338">
    <property type="term" value="C:exodeoxyribonuclease V complex"/>
    <property type="evidence" value="ECO:0007669"/>
    <property type="project" value="TreeGrafter"/>
</dbReference>
<protein>
    <submittedName>
        <fullName evidence="4">Exodeoxyribonuclease V, alpha subunit</fullName>
    </submittedName>
</protein>
<dbReference type="PANTHER" id="PTHR43788:SF6">
    <property type="entry name" value="DNA HELICASE B"/>
    <property type="match status" value="1"/>
</dbReference>
<gene>
    <name evidence="4" type="ordered locus">Hipma_0658</name>
</gene>
<dbReference type="KEGG" id="hmr:Hipma_0658"/>
<dbReference type="InterPro" id="IPR050534">
    <property type="entry name" value="Coronavir_polyprotein_1ab"/>
</dbReference>
<dbReference type="InterPro" id="IPR029493">
    <property type="entry name" value="RecD2-like_HHH"/>
</dbReference>
<keyword evidence="2" id="KW-0067">ATP-binding</keyword>
<dbReference type="InterPro" id="IPR010994">
    <property type="entry name" value="RuvA_2-like"/>
</dbReference>
<dbReference type="AlphaFoldDB" id="F2LV44"/>
<dbReference type="GO" id="GO:0006310">
    <property type="term" value="P:DNA recombination"/>
    <property type="evidence" value="ECO:0007669"/>
    <property type="project" value="TreeGrafter"/>
</dbReference>
<dbReference type="InterPro" id="IPR027417">
    <property type="entry name" value="P-loop_NTPase"/>
</dbReference>
<dbReference type="Gene3D" id="1.10.10.2220">
    <property type="match status" value="1"/>
</dbReference>